<dbReference type="Pfam" id="PF00149">
    <property type="entry name" value="Metallophos"/>
    <property type="match status" value="1"/>
</dbReference>
<keyword evidence="2" id="KW-0378">Hydrolase</keyword>
<reference evidence="5 6" key="1">
    <citation type="submission" date="2021-11" db="EMBL/GenBank/DDBJ databases">
        <title>Comparative genomics of bee honey and flower isolates.</title>
        <authorList>
            <person name="Bechtner J.D."/>
            <person name="Gallus M.K."/>
            <person name="Ehrmann M."/>
        </authorList>
    </citation>
    <scope>NUCLEOTIDE SEQUENCE [LARGE SCALE GENOMIC DNA]</scope>
    <source>
        <strain evidence="5 6">M161</strain>
    </source>
</reference>
<dbReference type="Gene3D" id="3.60.21.10">
    <property type="match status" value="1"/>
</dbReference>
<dbReference type="InterPro" id="IPR029052">
    <property type="entry name" value="Metallo-depent_PP-like"/>
</dbReference>
<comment type="similarity">
    <text evidence="2">Belongs to the 5'-nucleotidase family.</text>
</comment>
<dbReference type="InterPro" id="IPR006146">
    <property type="entry name" value="5'-Nucleotdase_CS"/>
</dbReference>
<dbReference type="InterPro" id="IPR004843">
    <property type="entry name" value="Calcineurin-like_PHP"/>
</dbReference>
<accession>A0ABT0I2L7</accession>
<comment type="caution">
    <text evidence="5">The sequence shown here is derived from an EMBL/GenBank/DDBJ whole genome shotgun (WGS) entry which is preliminary data.</text>
</comment>
<dbReference type="InterPro" id="IPR036907">
    <property type="entry name" value="5'-Nucleotdase_C_sf"/>
</dbReference>
<dbReference type="EMBL" id="JAJIAO010000005">
    <property type="protein sequence ID" value="MCK8624949.1"/>
    <property type="molecule type" value="Genomic_DNA"/>
</dbReference>
<dbReference type="Gene3D" id="3.90.780.10">
    <property type="entry name" value="5'-Nucleotidase, C-terminal domain"/>
    <property type="match status" value="1"/>
</dbReference>
<name>A0ABT0I2L7_9LACO</name>
<dbReference type="PRINTS" id="PR01607">
    <property type="entry name" value="APYRASEFAMLY"/>
</dbReference>
<dbReference type="PANTHER" id="PTHR11575:SF6">
    <property type="entry name" value="2',3'-CYCLIC-NUCLEOTIDE 2'-PHOSPHODIESTERASE_3'-NUCLEOTIDASE"/>
    <property type="match status" value="1"/>
</dbReference>
<dbReference type="RefSeq" id="WP_220728778.1">
    <property type="nucleotide sequence ID" value="NZ_BPLM01000023.1"/>
</dbReference>
<feature type="domain" description="Calcineurin-like phosphoesterase" evidence="3">
    <location>
        <begin position="4"/>
        <end position="234"/>
    </location>
</feature>
<gene>
    <name evidence="5" type="ORF">LNP07_05395</name>
</gene>
<protein>
    <submittedName>
        <fullName evidence="5">Bifunctional metallophosphatase/5'-nucleotidase</fullName>
    </submittedName>
</protein>
<keyword evidence="2" id="KW-0547">Nucleotide-binding</keyword>
<dbReference type="PANTHER" id="PTHR11575">
    <property type="entry name" value="5'-NUCLEOTIDASE-RELATED"/>
    <property type="match status" value="1"/>
</dbReference>
<dbReference type="SUPFAM" id="SSF56300">
    <property type="entry name" value="Metallo-dependent phosphatases"/>
    <property type="match status" value="1"/>
</dbReference>
<keyword evidence="6" id="KW-1185">Reference proteome</keyword>
<dbReference type="SUPFAM" id="SSF55816">
    <property type="entry name" value="5'-nucleotidase (syn. UDP-sugar hydrolase), C-terminal domain"/>
    <property type="match status" value="1"/>
</dbReference>
<evidence type="ECO:0000313" key="6">
    <source>
        <dbReference type="Proteomes" id="UP001522905"/>
    </source>
</evidence>
<evidence type="ECO:0000256" key="2">
    <source>
        <dbReference type="RuleBase" id="RU362119"/>
    </source>
</evidence>
<sequence>MKINILTTSDTHGFVFPTNYVNNRDKMPFGMLKAATCINSLRKQLDNVVTIDNGDFLEGSPLAYYIAKVLNQSSPKQIDDVFNMMNYDYGILGNHEFNYGVNYLRNTINESNRKFLCANILNEQGTPAFGKAYDIKNINGIKVGFLGLTTQGTNKWANYGNLNGLKIISAVAAAKKYIPIMKKNADIIVVSYHGGFERDFDGTLTDRFSGENESYQLLKEVKGIDALVTGHQHRKIDKKLFGVPVVQEGRRGQYVGKITLDVNTDNKKVEHSSTELVATGKYSLDQAIKERVNPIQNSLNEWLDKPLAKIDGCMKFSDPFKVRLNKNSFIQFVQKVQMDKMGVDISATALFNNEAHGFENPITMRNIITNYVYPNSLSVLEIDGKDLKQAIEISAKYFSIENNQIVVNKDFLYPKVRHYNYDMYEGIDYVINVSQPVGSRVEKLTYHGKEIDKNQKLRIVLNQYRASGGGHFPMFSDAKIIKSDPTPMSQVIAEYLKSHKLIKAENNHNFKIIKK</sequence>
<dbReference type="InterPro" id="IPR006179">
    <property type="entry name" value="5_nucleotidase/apyrase"/>
</dbReference>
<evidence type="ECO:0000256" key="1">
    <source>
        <dbReference type="ARBA" id="ARBA00022729"/>
    </source>
</evidence>
<evidence type="ECO:0000259" key="3">
    <source>
        <dbReference type="Pfam" id="PF00149"/>
    </source>
</evidence>
<dbReference type="InterPro" id="IPR008334">
    <property type="entry name" value="5'-Nucleotdase_C"/>
</dbReference>
<evidence type="ECO:0000313" key="5">
    <source>
        <dbReference type="EMBL" id="MCK8624949.1"/>
    </source>
</evidence>
<keyword evidence="1" id="KW-0732">Signal</keyword>
<dbReference type="Proteomes" id="UP001522905">
    <property type="component" value="Unassembled WGS sequence"/>
</dbReference>
<dbReference type="Pfam" id="PF02872">
    <property type="entry name" value="5_nucleotid_C"/>
    <property type="match status" value="1"/>
</dbReference>
<organism evidence="5 6">
    <name type="scientific">Apilactobacillus xinyiensis</name>
    <dbReference type="NCBI Taxonomy" id="2841032"/>
    <lineage>
        <taxon>Bacteria</taxon>
        <taxon>Bacillati</taxon>
        <taxon>Bacillota</taxon>
        <taxon>Bacilli</taxon>
        <taxon>Lactobacillales</taxon>
        <taxon>Lactobacillaceae</taxon>
        <taxon>Apilactobacillus</taxon>
    </lineage>
</organism>
<dbReference type="PROSITE" id="PS00786">
    <property type="entry name" value="5_NUCLEOTIDASE_2"/>
    <property type="match status" value="1"/>
</dbReference>
<feature type="domain" description="5'-Nucleotidase C-terminal" evidence="4">
    <location>
        <begin position="324"/>
        <end position="476"/>
    </location>
</feature>
<proteinExistence type="inferred from homology"/>
<evidence type="ECO:0000259" key="4">
    <source>
        <dbReference type="Pfam" id="PF02872"/>
    </source>
</evidence>